<keyword evidence="3" id="KW-1185">Reference proteome</keyword>
<keyword evidence="1" id="KW-0732">Signal</keyword>
<evidence type="ECO:0000256" key="1">
    <source>
        <dbReference type="SAM" id="SignalP"/>
    </source>
</evidence>
<comment type="caution">
    <text evidence="2">The sequence shown here is derived from an EMBL/GenBank/DDBJ whole genome shotgun (WGS) entry which is preliminary data.</text>
</comment>
<dbReference type="AlphaFoldDB" id="A0AAE1HV27"/>
<accession>A0AAE1HV27</accession>
<feature type="signal peptide" evidence="1">
    <location>
        <begin position="1"/>
        <end position="19"/>
    </location>
</feature>
<reference evidence="2" key="2">
    <citation type="journal article" date="2023" name="BMC Genomics">
        <title>Pest status, molecular evolution, and epigenetic factors derived from the genome assembly of Frankliniella fusca, a thysanopteran phytovirus vector.</title>
        <authorList>
            <person name="Catto M.A."/>
            <person name="Labadie P.E."/>
            <person name="Jacobson A.L."/>
            <person name="Kennedy G.G."/>
            <person name="Srinivasan R."/>
            <person name="Hunt B.G."/>
        </authorList>
    </citation>
    <scope>NUCLEOTIDE SEQUENCE</scope>
    <source>
        <strain evidence="2">PL_HMW_Pooled</strain>
    </source>
</reference>
<dbReference type="Proteomes" id="UP001219518">
    <property type="component" value="Unassembled WGS sequence"/>
</dbReference>
<evidence type="ECO:0000313" key="3">
    <source>
        <dbReference type="Proteomes" id="UP001219518"/>
    </source>
</evidence>
<reference evidence="2" key="1">
    <citation type="submission" date="2021-07" db="EMBL/GenBank/DDBJ databases">
        <authorList>
            <person name="Catto M.A."/>
            <person name="Jacobson A."/>
            <person name="Kennedy G."/>
            <person name="Labadie P."/>
            <person name="Hunt B.G."/>
            <person name="Srinivasan R."/>
        </authorList>
    </citation>
    <scope>NUCLEOTIDE SEQUENCE</scope>
    <source>
        <strain evidence="2">PL_HMW_Pooled</strain>
        <tissue evidence="2">Head</tissue>
    </source>
</reference>
<organism evidence="2 3">
    <name type="scientific">Frankliniella fusca</name>
    <dbReference type="NCBI Taxonomy" id="407009"/>
    <lineage>
        <taxon>Eukaryota</taxon>
        <taxon>Metazoa</taxon>
        <taxon>Ecdysozoa</taxon>
        <taxon>Arthropoda</taxon>
        <taxon>Hexapoda</taxon>
        <taxon>Insecta</taxon>
        <taxon>Pterygota</taxon>
        <taxon>Neoptera</taxon>
        <taxon>Paraneoptera</taxon>
        <taxon>Thysanoptera</taxon>
        <taxon>Terebrantia</taxon>
        <taxon>Thripoidea</taxon>
        <taxon>Thripidae</taxon>
        <taxon>Frankliniella</taxon>
    </lineage>
</organism>
<name>A0AAE1HV27_9NEOP</name>
<proteinExistence type="predicted"/>
<dbReference type="EMBL" id="JAHWGI010001303">
    <property type="protein sequence ID" value="KAK3928001.1"/>
    <property type="molecule type" value="Genomic_DNA"/>
</dbReference>
<protein>
    <submittedName>
        <fullName evidence="2">Catalase-peroxidase 2</fullName>
    </submittedName>
</protein>
<feature type="chain" id="PRO_5042287622" evidence="1">
    <location>
        <begin position="20"/>
        <end position="99"/>
    </location>
</feature>
<sequence>MKAVLVALVVFAAVLGAQASHLADLSAVAVLESALKGSGNAFECLFGLLVPAKNDLEQLVETCYQNASGNGLPDLGCLVNGGSALVGKYVGLVQGCLSS</sequence>
<evidence type="ECO:0000313" key="2">
    <source>
        <dbReference type="EMBL" id="KAK3928001.1"/>
    </source>
</evidence>
<gene>
    <name evidence="2" type="ORF">KUF71_016286</name>
</gene>